<name>A0A089HKY4_PAEDU</name>
<reference evidence="2 3" key="1">
    <citation type="submission" date="2014-08" db="EMBL/GenBank/DDBJ databases">
        <title>Comparative genomics of the Paenibacillus odorifer group.</title>
        <authorList>
            <person name="den Bakker H.C."/>
            <person name="Tsai Y.-C."/>
            <person name="Martin N."/>
            <person name="Korlach J."/>
            <person name="Wiedmann M."/>
        </authorList>
    </citation>
    <scope>NUCLEOTIDE SEQUENCE [LARGE SCALE GENOMIC DNA]</scope>
    <source>
        <strain evidence="2 3">DSM 1735</strain>
    </source>
</reference>
<evidence type="ECO:0000313" key="2">
    <source>
        <dbReference type="EMBL" id="AIQ11350.1"/>
    </source>
</evidence>
<dbReference type="Proteomes" id="UP000029409">
    <property type="component" value="Chromosome"/>
</dbReference>
<keyword evidence="1" id="KW-0472">Membrane</keyword>
<evidence type="ECO:0000313" key="3">
    <source>
        <dbReference type="Proteomes" id="UP000029409"/>
    </source>
</evidence>
<sequence>MGILKSDYMTILAIIVIIIWTVFYIRHRKKVKLFIKNEVEALDFNPDVIFKYKDTLLLLNCNEGRLADIQYGNKTGLYNFYTEHYLADRNRSKILLLNEENNLIIIFYRDTKENFLYNLSDIKEVGIMLNQSSDDKGNGMVRPSLRLTISDVSNPHHEFDWFKFNINLNDEFFQAEFRELEKEVAILRVYAEQAKNKFREEKPTFYIENAPGSIIGNQSNSVINYQSLNEEVLEDNQIFYDFILNEVQELLDNNSKINQGELKKYSQNLKEDTELKKYVADLVIDWLIYK</sequence>
<gene>
    <name evidence="2" type="ORF">PDUR_04610</name>
</gene>
<dbReference type="RefSeq" id="WP_042205268.1">
    <property type="nucleotide sequence ID" value="NZ_CP009288.1"/>
</dbReference>
<keyword evidence="1" id="KW-0812">Transmembrane</keyword>
<dbReference type="STRING" id="44251.PDUR_04610"/>
<accession>A0A089HKY4</accession>
<feature type="transmembrane region" description="Helical" evidence="1">
    <location>
        <begin position="6"/>
        <end position="25"/>
    </location>
</feature>
<organism evidence="2 3">
    <name type="scientific">Paenibacillus durus</name>
    <name type="common">Paenibacillus azotofixans</name>
    <dbReference type="NCBI Taxonomy" id="44251"/>
    <lineage>
        <taxon>Bacteria</taxon>
        <taxon>Bacillati</taxon>
        <taxon>Bacillota</taxon>
        <taxon>Bacilli</taxon>
        <taxon>Bacillales</taxon>
        <taxon>Paenibacillaceae</taxon>
        <taxon>Paenibacillus</taxon>
    </lineage>
</organism>
<evidence type="ECO:0000256" key="1">
    <source>
        <dbReference type="SAM" id="Phobius"/>
    </source>
</evidence>
<keyword evidence="3" id="KW-1185">Reference proteome</keyword>
<dbReference type="EMBL" id="CP009288">
    <property type="protein sequence ID" value="AIQ11350.1"/>
    <property type="molecule type" value="Genomic_DNA"/>
</dbReference>
<keyword evidence="1" id="KW-1133">Transmembrane helix</keyword>
<protein>
    <submittedName>
        <fullName evidence="2">Uncharacterized protein</fullName>
    </submittedName>
</protein>
<dbReference type="AlphaFoldDB" id="A0A089HKY4"/>
<proteinExistence type="predicted"/>
<dbReference type="KEGG" id="pdu:PDUR_04610"/>